<feature type="region of interest" description="Disordered" evidence="1">
    <location>
        <begin position="1"/>
        <end position="41"/>
    </location>
</feature>
<feature type="region of interest" description="Disordered" evidence="1">
    <location>
        <begin position="212"/>
        <end position="264"/>
    </location>
</feature>
<name>A0AAN9XXQ8_9HEMI</name>
<keyword evidence="3" id="KW-1185">Reference proteome</keyword>
<evidence type="ECO:0000313" key="3">
    <source>
        <dbReference type="Proteomes" id="UP001367676"/>
    </source>
</evidence>
<feature type="compositionally biased region" description="Basic and acidic residues" evidence="1">
    <location>
        <begin position="10"/>
        <end position="26"/>
    </location>
</feature>
<evidence type="ECO:0000256" key="1">
    <source>
        <dbReference type="SAM" id="MobiDB-lite"/>
    </source>
</evidence>
<accession>A0AAN9XXQ8</accession>
<sequence>MAANTNIERPAGRRDATRREAKRRDGQLYSRVGGNTGQGDCGSLLQPLGVGTSGVEDVSKFSLDWRRRVDVSSGEEAATAAAAAAAVAAAAAARIAYGPAAVGRFAAMKKRTARCGDDKRMERMERTQPSEFGNAKVGGMTRQSPSVRPSVRPSSLTSLAKDRRSEGRGFEGVVVGAGSEGGYENRGGIIRAVRDNTRIAETLVAAEGNYCRSDEKARSSDTSENDGRMAIAARGGGGGGGGGQGNGEWMATQTQTQTETEGGS</sequence>
<feature type="compositionally biased region" description="Gly residues" evidence="1">
    <location>
        <begin position="234"/>
        <end position="246"/>
    </location>
</feature>
<feature type="compositionally biased region" description="Low complexity" evidence="1">
    <location>
        <begin position="144"/>
        <end position="155"/>
    </location>
</feature>
<feature type="region of interest" description="Disordered" evidence="1">
    <location>
        <begin position="130"/>
        <end position="178"/>
    </location>
</feature>
<dbReference type="AlphaFoldDB" id="A0AAN9XXQ8"/>
<feature type="compositionally biased region" description="Basic and acidic residues" evidence="1">
    <location>
        <begin position="160"/>
        <end position="169"/>
    </location>
</feature>
<dbReference type="EMBL" id="JBBCAQ010000037">
    <property type="protein sequence ID" value="KAK7573329.1"/>
    <property type="molecule type" value="Genomic_DNA"/>
</dbReference>
<organism evidence="2 3">
    <name type="scientific">Parthenolecanium corni</name>
    <dbReference type="NCBI Taxonomy" id="536013"/>
    <lineage>
        <taxon>Eukaryota</taxon>
        <taxon>Metazoa</taxon>
        <taxon>Ecdysozoa</taxon>
        <taxon>Arthropoda</taxon>
        <taxon>Hexapoda</taxon>
        <taxon>Insecta</taxon>
        <taxon>Pterygota</taxon>
        <taxon>Neoptera</taxon>
        <taxon>Paraneoptera</taxon>
        <taxon>Hemiptera</taxon>
        <taxon>Sternorrhyncha</taxon>
        <taxon>Coccoidea</taxon>
        <taxon>Coccidae</taxon>
        <taxon>Parthenolecanium</taxon>
    </lineage>
</organism>
<comment type="caution">
    <text evidence="2">The sequence shown here is derived from an EMBL/GenBank/DDBJ whole genome shotgun (WGS) entry which is preliminary data.</text>
</comment>
<evidence type="ECO:0000313" key="2">
    <source>
        <dbReference type="EMBL" id="KAK7573329.1"/>
    </source>
</evidence>
<reference evidence="2 3" key="1">
    <citation type="submission" date="2024-03" db="EMBL/GenBank/DDBJ databases">
        <title>Adaptation during the transition from Ophiocordyceps entomopathogen to insect associate is accompanied by gene loss and intensified selection.</title>
        <authorList>
            <person name="Ward C.M."/>
            <person name="Onetto C.A."/>
            <person name="Borneman A.R."/>
        </authorList>
    </citation>
    <scope>NUCLEOTIDE SEQUENCE [LARGE SCALE GENOMIC DNA]</scope>
    <source>
        <strain evidence="2">AWRI1</strain>
        <tissue evidence="2">Single Adult Female</tissue>
    </source>
</reference>
<proteinExistence type="predicted"/>
<feature type="compositionally biased region" description="Low complexity" evidence="1">
    <location>
        <begin position="252"/>
        <end position="264"/>
    </location>
</feature>
<feature type="compositionally biased region" description="Basic and acidic residues" evidence="1">
    <location>
        <begin position="212"/>
        <end position="227"/>
    </location>
</feature>
<protein>
    <submittedName>
        <fullName evidence="2">Uncharacterized protein</fullName>
    </submittedName>
</protein>
<dbReference type="Proteomes" id="UP001367676">
    <property type="component" value="Unassembled WGS sequence"/>
</dbReference>
<gene>
    <name evidence="2" type="ORF">V9T40_010520</name>
</gene>